<evidence type="ECO:0000313" key="2">
    <source>
        <dbReference type="Proteomes" id="UP000789396"/>
    </source>
</evidence>
<gene>
    <name evidence="1" type="ORF">RFULGI_LOCUS6279</name>
</gene>
<feature type="non-terminal residue" evidence="1">
    <location>
        <position position="1"/>
    </location>
</feature>
<name>A0A9N9C5R9_9GLOM</name>
<reference evidence="1" key="1">
    <citation type="submission" date="2021-06" db="EMBL/GenBank/DDBJ databases">
        <authorList>
            <person name="Kallberg Y."/>
            <person name="Tangrot J."/>
            <person name="Rosling A."/>
        </authorList>
    </citation>
    <scope>NUCLEOTIDE SEQUENCE</scope>
    <source>
        <strain evidence="1">IN212</strain>
    </source>
</reference>
<dbReference type="AlphaFoldDB" id="A0A9N9C5R9"/>
<proteinExistence type="predicted"/>
<accession>A0A9N9C5R9</accession>
<dbReference type="EMBL" id="CAJVPZ010007936">
    <property type="protein sequence ID" value="CAG8592293.1"/>
    <property type="molecule type" value="Genomic_DNA"/>
</dbReference>
<protein>
    <submittedName>
        <fullName evidence="1">10975_t:CDS:1</fullName>
    </submittedName>
</protein>
<evidence type="ECO:0000313" key="1">
    <source>
        <dbReference type="EMBL" id="CAG8592293.1"/>
    </source>
</evidence>
<comment type="caution">
    <text evidence="1">The sequence shown here is derived from an EMBL/GenBank/DDBJ whole genome shotgun (WGS) entry which is preliminary data.</text>
</comment>
<dbReference type="Proteomes" id="UP000789396">
    <property type="component" value="Unassembled WGS sequence"/>
</dbReference>
<dbReference type="OrthoDB" id="2351641at2759"/>
<organism evidence="1 2">
    <name type="scientific">Racocetra fulgida</name>
    <dbReference type="NCBI Taxonomy" id="60492"/>
    <lineage>
        <taxon>Eukaryota</taxon>
        <taxon>Fungi</taxon>
        <taxon>Fungi incertae sedis</taxon>
        <taxon>Mucoromycota</taxon>
        <taxon>Glomeromycotina</taxon>
        <taxon>Glomeromycetes</taxon>
        <taxon>Diversisporales</taxon>
        <taxon>Gigasporaceae</taxon>
        <taxon>Racocetra</taxon>
    </lineage>
</organism>
<keyword evidence="2" id="KW-1185">Reference proteome</keyword>
<sequence length="50" mass="6063">CKEWESSPIYLNAESQIQTEYESKFLIEGIKFIWDSENIEFIWDSTEKEK</sequence>